<dbReference type="AlphaFoldDB" id="A0A0R1NZ24"/>
<comment type="caution">
    <text evidence="6">The sequence shown here is derived from an EMBL/GenBank/DDBJ whole genome shotgun (WGS) entry which is preliminary data.</text>
</comment>
<dbReference type="Gene3D" id="3.30.110.150">
    <property type="entry name" value="SepF-like protein"/>
    <property type="match status" value="1"/>
</dbReference>
<dbReference type="InterPro" id="IPR007561">
    <property type="entry name" value="Cell_div_SepF/SepF-rel"/>
</dbReference>
<keyword evidence="5" id="KW-0963">Cytoplasm</keyword>
<organism evidence="6 7">
    <name type="scientific">Limosilactobacillus mucosae DSM 13345</name>
    <dbReference type="NCBI Taxonomy" id="1423771"/>
    <lineage>
        <taxon>Bacteria</taxon>
        <taxon>Bacillati</taxon>
        <taxon>Bacillota</taxon>
        <taxon>Bacilli</taxon>
        <taxon>Lactobacillales</taxon>
        <taxon>Lactobacillaceae</taxon>
        <taxon>Limosilactobacillus</taxon>
    </lineage>
</organism>
<keyword evidence="1 5" id="KW-0132">Cell division</keyword>
<comment type="subcellular location">
    <subcellularLocation>
        <location evidence="5">Cytoplasm</location>
    </subcellularLocation>
    <text evidence="5">Localizes to the division site, in a FtsZ-dependent manner.</text>
</comment>
<protein>
    <recommendedName>
        <fullName evidence="5">Cell division protein SepF</fullName>
    </recommendedName>
</protein>
<evidence type="ECO:0000256" key="4">
    <source>
        <dbReference type="ARBA" id="ARBA00044936"/>
    </source>
</evidence>
<dbReference type="Proteomes" id="UP000050901">
    <property type="component" value="Unassembled WGS sequence"/>
</dbReference>
<dbReference type="GO" id="GO:0000917">
    <property type="term" value="P:division septum assembly"/>
    <property type="evidence" value="ECO:0007669"/>
    <property type="project" value="UniProtKB-KW"/>
</dbReference>
<keyword evidence="2 5" id="KW-0717">Septation</keyword>
<reference evidence="6 7" key="1">
    <citation type="journal article" date="2015" name="Genome Announc.">
        <title>Expanding the biotechnology potential of lactobacilli through comparative genomics of 213 strains and associated genera.</title>
        <authorList>
            <person name="Sun Z."/>
            <person name="Harris H.M."/>
            <person name="McCann A."/>
            <person name="Guo C."/>
            <person name="Argimon S."/>
            <person name="Zhang W."/>
            <person name="Yang X."/>
            <person name="Jeffery I.B."/>
            <person name="Cooney J.C."/>
            <person name="Kagawa T.F."/>
            <person name="Liu W."/>
            <person name="Song Y."/>
            <person name="Salvetti E."/>
            <person name="Wrobel A."/>
            <person name="Rasinkangas P."/>
            <person name="Parkhill J."/>
            <person name="Rea M.C."/>
            <person name="O'Sullivan O."/>
            <person name="Ritari J."/>
            <person name="Douillard F.P."/>
            <person name="Paul Ross R."/>
            <person name="Yang R."/>
            <person name="Briner A.E."/>
            <person name="Felis G.E."/>
            <person name="de Vos W.M."/>
            <person name="Barrangou R."/>
            <person name="Klaenhammer T.R."/>
            <person name="Caufield P.W."/>
            <person name="Cui Y."/>
            <person name="Zhang H."/>
            <person name="O'Toole P.W."/>
        </authorList>
    </citation>
    <scope>NUCLEOTIDE SEQUENCE [LARGE SCALE GENOMIC DNA]</scope>
    <source>
        <strain evidence="6 7">DSM 13345</strain>
    </source>
</reference>
<dbReference type="InterPro" id="IPR038594">
    <property type="entry name" value="SepF-like_sf"/>
</dbReference>
<dbReference type="InterPro" id="IPR023052">
    <property type="entry name" value="Cell_div_SepF"/>
</dbReference>
<proteinExistence type="inferred from homology"/>
<dbReference type="Pfam" id="PF04472">
    <property type="entry name" value="SepF"/>
    <property type="match status" value="1"/>
</dbReference>
<dbReference type="GO" id="GO:0005737">
    <property type="term" value="C:cytoplasm"/>
    <property type="evidence" value="ECO:0007669"/>
    <property type="project" value="UniProtKB-SubCell"/>
</dbReference>
<evidence type="ECO:0000256" key="2">
    <source>
        <dbReference type="ARBA" id="ARBA00023210"/>
    </source>
</evidence>
<dbReference type="PANTHER" id="PTHR35798:SF1">
    <property type="entry name" value="CELL DIVISION PROTEIN SEPF"/>
    <property type="match status" value="1"/>
</dbReference>
<evidence type="ECO:0000313" key="6">
    <source>
        <dbReference type="EMBL" id="KRL25501.1"/>
    </source>
</evidence>
<evidence type="ECO:0000256" key="1">
    <source>
        <dbReference type="ARBA" id="ARBA00022618"/>
    </source>
</evidence>
<dbReference type="PANTHER" id="PTHR35798">
    <property type="entry name" value="CELL DIVISION PROTEIN SEPF"/>
    <property type="match status" value="1"/>
</dbReference>
<accession>A0A0R1NZ24</accession>
<dbReference type="HAMAP" id="MF_01197">
    <property type="entry name" value="SepF"/>
    <property type="match status" value="1"/>
</dbReference>
<gene>
    <name evidence="5" type="primary">sepF</name>
    <name evidence="6" type="ORF">FC47_GL000350</name>
</gene>
<comment type="function">
    <text evidence="4 5">Cell division protein that is part of the divisome complex and is recruited early to the Z-ring. Probably stimulates Z-ring formation, perhaps through the cross-linking of FtsZ protofilaments. Its function overlaps with FtsA.</text>
</comment>
<evidence type="ECO:0000256" key="5">
    <source>
        <dbReference type="HAMAP-Rule" id="MF_01197"/>
    </source>
</evidence>
<evidence type="ECO:0000313" key="7">
    <source>
        <dbReference type="Proteomes" id="UP000050901"/>
    </source>
</evidence>
<name>A0A0R1NZ24_LIMMU</name>
<keyword evidence="3 5" id="KW-0131">Cell cycle</keyword>
<evidence type="ECO:0000256" key="3">
    <source>
        <dbReference type="ARBA" id="ARBA00023306"/>
    </source>
</evidence>
<comment type="subunit">
    <text evidence="5">Homodimer. Interacts with FtsZ.</text>
</comment>
<dbReference type="EMBL" id="AZEQ01000011">
    <property type="protein sequence ID" value="KRL25501.1"/>
    <property type="molecule type" value="Genomic_DNA"/>
</dbReference>
<sequence>MLYLQLRIKGGAKMANFLNNFFGIGSESETEDYEPQPVAPAAPVTPAISKKVVPIDRAQHAAAKPAPVENGKIMLFEPRLYGEAKEIVDELLSHHAVIVNFTQMDNKAANKVVDFLNGAVYAIDGEIKRIGEQIFLCVPRDVDVAGKLAGDLNSNNSERL</sequence>
<comment type="similarity">
    <text evidence="5">Belongs to the SepF family.</text>
</comment>
<dbReference type="GO" id="GO:0043093">
    <property type="term" value="P:FtsZ-dependent cytokinesis"/>
    <property type="evidence" value="ECO:0007669"/>
    <property type="project" value="UniProtKB-UniRule"/>
</dbReference>
<dbReference type="PATRIC" id="fig|1423771.3.peg.358"/>